<evidence type="ECO:0000256" key="1">
    <source>
        <dbReference type="ARBA" id="ARBA00000632"/>
    </source>
</evidence>
<keyword evidence="11" id="KW-1185">Reference proteome</keyword>
<feature type="disulfide bond" evidence="8">
    <location>
        <begin position="49"/>
        <end position="133"/>
    </location>
</feature>
<protein>
    <recommendedName>
        <fullName evidence="2">lysozyme</fullName>
        <ecNumber evidence="2">3.2.1.17</ecNumber>
    </recommendedName>
</protein>
<feature type="disulfide bond" evidence="8">
    <location>
        <begin position="103"/>
        <end position="109"/>
    </location>
</feature>
<dbReference type="Proteomes" id="UP000494106">
    <property type="component" value="Unassembled WGS sequence"/>
</dbReference>
<evidence type="ECO:0000313" key="11">
    <source>
        <dbReference type="Proteomes" id="UP000494106"/>
    </source>
</evidence>
<accession>A0A8S1B4V0</accession>
<dbReference type="InterPro" id="IPR008597">
    <property type="entry name" value="Invert_lysozyme"/>
</dbReference>
<evidence type="ECO:0000313" key="10">
    <source>
        <dbReference type="EMBL" id="CAB3252964.1"/>
    </source>
</evidence>
<dbReference type="GO" id="GO:0003796">
    <property type="term" value="F:lysozyme activity"/>
    <property type="evidence" value="ECO:0007669"/>
    <property type="project" value="UniProtKB-EC"/>
</dbReference>
<feature type="disulfide bond" evidence="8">
    <location>
        <begin position="54"/>
        <end position="60"/>
    </location>
</feature>
<dbReference type="AlphaFoldDB" id="A0A8S1B4V0"/>
<feature type="transmembrane region" description="Helical" evidence="9">
    <location>
        <begin position="20"/>
        <end position="42"/>
    </location>
</feature>
<evidence type="ECO:0000256" key="5">
    <source>
        <dbReference type="ARBA" id="ARBA00022801"/>
    </source>
</evidence>
<keyword evidence="9" id="KW-0812">Transmembrane</keyword>
<dbReference type="Gene3D" id="1.10.530.10">
    <property type="match status" value="2"/>
</dbReference>
<keyword evidence="3" id="KW-0929">Antimicrobial</keyword>
<proteinExistence type="predicted"/>
<keyword evidence="7" id="KW-0326">Glycosidase</keyword>
<sequence length="325" mass="36852">MLFLFVETSLRNIMNLHEIPAIPVCLWTLFVLWITCSGGVLLPNLSETCFLCLCHVSTGCDLTHDCTDGYCGPFNISRIYWYDAGQIVLPYDDPARNHAWKDCARNYECAKQIIANYLLKYGRDCNEDGTTDCYDYMMVNGNGGPSCSSSLHLSENGRAWLQRYDTQKNMNMKTTIAIPVCLFAVFIFWITGSSGVYIPNLTEACYKCLCYVSTGCDFSHDCTGGYCGPFNISRIYWKEAGQIVLPDDDPDRNHAWEDCAKSFHCAKRIIERYLEIFGRDCNGDGLTNCFDYMMINGNGGYGCTAPLNRSANGQRWLKRYEECRI</sequence>
<evidence type="ECO:0000256" key="9">
    <source>
        <dbReference type="SAM" id="Phobius"/>
    </source>
</evidence>
<keyword evidence="9" id="KW-0472">Membrane</keyword>
<evidence type="ECO:0000256" key="2">
    <source>
        <dbReference type="ARBA" id="ARBA00012732"/>
    </source>
</evidence>
<evidence type="ECO:0000256" key="4">
    <source>
        <dbReference type="ARBA" id="ARBA00022638"/>
    </source>
</evidence>
<keyword evidence="4" id="KW-0081">Bacteriolytic enzyme</keyword>
<dbReference type="PANTHER" id="PTHR11195">
    <property type="entry name" value="DESTABILASE-RELATED"/>
    <property type="match status" value="1"/>
</dbReference>
<dbReference type="EMBL" id="CADEBC010000561">
    <property type="protein sequence ID" value="CAB3252964.1"/>
    <property type="molecule type" value="Genomic_DNA"/>
</dbReference>
<comment type="caution">
    <text evidence="10">The sequence shown here is derived from an EMBL/GenBank/DDBJ whole genome shotgun (WGS) entry which is preliminary data.</text>
</comment>
<keyword evidence="9" id="KW-1133">Transmembrane helix</keyword>
<dbReference type="OrthoDB" id="6331689at2759"/>
<organism evidence="10 11">
    <name type="scientific">Arctia plantaginis</name>
    <name type="common">Wood tiger moth</name>
    <name type="synonym">Phalaena plantaginis</name>
    <dbReference type="NCBI Taxonomy" id="874455"/>
    <lineage>
        <taxon>Eukaryota</taxon>
        <taxon>Metazoa</taxon>
        <taxon>Ecdysozoa</taxon>
        <taxon>Arthropoda</taxon>
        <taxon>Hexapoda</taxon>
        <taxon>Insecta</taxon>
        <taxon>Pterygota</taxon>
        <taxon>Neoptera</taxon>
        <taxon>Endopterygota</taxon>
        <taxon>Lepidoptera</taxon>
        <taxon>Glossata</taxon>
        <taxon>Ditrysia</taxon>
        <taxon>Noctuoidea</taxon>
        <taxon>Erebidae</taxon>
        <taxon>Arctiinae</taxon>
        <taxon>Arctia</taxon>
    </lineage>
</organism>
<dbReference type="GO" id="GO:0031640">
    <property type="term" value="P:killing of cells of another organism"/>
    <property type="evidence" value="ECO:0007669"/>
    <property type="project" value="UniProtKB-KW"/>
</dbReference>
<evidence type="ECO:0000256" key="3">
    <source>
        <dbReference type="ARBA" id="ARBA00022529"/>
    </source>
</evidence>
<keyword evidence="6 8" id="KW-1015">Disulfide bond</keyword>
<name>A0A8S1B4V0_ARCPL</name>
<dbReference type="EC" id="3.2.1.17" evidence="2"/>
<dbReference type="Pfam" id="PF05497">
    <property type="entry name" value="Destabilase"/>
    <property type="match status" value="2"/>
</dbReference>
<evidence type="ECO:0000256" key="6">
    <source>
        <dbReference type="ARBA" id="ARBA00023157"/>
    </source>
</evidence>
<dbReference type="GO" id="GO:0042742">
    <property type="term" value="P:defense response to bacterium"/>
    <property type="evidence" value="ECO:0007669"/>
    <property type="project" value="UniProtKB-KW"/>
</dbReference>
<dbReference type="PROSITE" id="PS51909">
    <property type="entry name" value="LYSOZYME_I"/>
    <property type="match status" value="2"/>
</dbReference>
<evidence type="ECO:0000256" key="7">
    <source>
        <dbReference type="ARBA" id="ARBA00023295"/>
    </source>
</evidence>
<dbReference type="PANTHER" id="PTHR11195:SF13">
    <property type="entry name" value="INVERTEBRATE-TYPE LYSOZYME 2-RELATED"/>
    <property type="match status" value="1"/>
</dbReference>
<keyword evidence="5" id="KW-0378">Hydrolase</keyword>
<evidence type="ECO:0000256" key="8">
    <source>
        <dbReference type="PIRSR" id="PIRSR608597-3"/>
    </source>
</evidence>
<feature type="transmembrane region" description="Helical" evidence="9">
    <location>
        <begin position="176"/>
        <end position="198"/>
    </location>
</feature>
<comment type="catalytic activity">
    <reaction evidence="1">
        <text>Hydrolysis of (1-&gt;4)-beta-linkages between N-acetylmuramic acid and N-acetyl-D-glucosamine residues in a peptidoglycan and between N-acetyl-D-glucosamine residues in chitodextrins.</text>
        <dbReference type="EC" id="3.2.1.17"/>
    </reaction>
</comment>
<dbReference type="CDD" id="cd16890">
    <property type="entry name" value="lyz_i"/>
    <property type="match status" value="2"/>
</dbReference>
<reference evidence="10 11" key="1">
    <citation type="submission" date="2020-04" db="EMBL/GenBank/DDBJ databases">
        <authorList>
            <person name="Wallbank WR R."/>
            <person name="Pardo Diaz C."/>
            <person name="Kozak K."/>
            <person name="Martin S."/>
            <person name="Jiggins C."/>
            <person name="Moest M."/>
            <person name="Warren A I."/>
            <person name="Byers J.R.P. K."/>
            <person name="Montejo-Kovacevich G."/>
            <person name="Yen C E."/>
        </authorList>
    </citation>
    <scope>NUCLEOTIDE SEQUENCE [LARGE SCALE GENOMIC DNA]</scope>
</reference>
<gene>
    <name evidence="10" type="ORF">APLA_LOCUS13815</name>
</gene>